<dbReference type="EMBL" id="JAGTXO010000055">
    <property type="protein sequence ID" value="KAG8458222.1"/>
    <property type="molecule type" value="Genomic_DNA"/>
</dbReference>
<evidence type="ECO:0000313" key="3">
    <source>
        <dbReference type="Proteomes" id="UP000751190"/>
    </source>
</evidence>
<comment type="caution">
    <text evidence="2">The sequence shown here is derived from an EMBL/GenBank/DDBJ whole genome shotgun (WGS) entry which is preliminary data.</text>
</comment>
<name>A0A8J5XCK7_DIALT</name>
<evidence type="ECO:0000313" key="2">
    <source>
        <dbReference type="EMBL" id="KAG8458222.1"/>
    </source>
</evidence>
<dbReference type="InterPro" id="IPR036047">
    <property type="entry name" value="F-box-like_dom_sf"/>
</dbReference>
<organism evidence="2 3">
    <name type="scientific">Diacronema lutheri</name>
    <name type="common">Unicellular marine alga</name>
    <name type="synonym">Monochrysis lutheri</name>
    <dbReference type="NCBI Taxonomy" id="2081491"/>
    <lineage>
        <taxon>Eukaryota</taxon>
        <taxon>Haptista</taxon>
        <taxon>Haptophyta</taxon>
        <taxon>Pavlovophyceae</taxon>
        <taxon>Pavlovales</taxon>
        <taxon>Pavlovaceae</taxon>
        <taxon>Diacronema</taxon>
    </lineage>
</organism>
<dbReference type="SUPFAM" id="SSF81383">
    <property type="entry name" value="F-box domain"/>
    <property type="match status" value="1"/>
</dbReference>
<dbReference type="Pfam" id="PF12937">
    <property type="entry name" value="F-box-like"/>
    <property type="match status" value="1"/>
</dbReference>
<dbReference type="AlphaFoldDB" id="A0A8J5XCK7"/>
<proteinExistence type="predicted"/>
<sequence length="579" mass="61681">MLSNYFPSTRSARTAVVGACTRARKKRALVDSSILAPDIVVMVLVQLDHVADLISASRVCTVWRACAALDLVWSRGFADNVALRGRVEDIVRTRSSLKQFTLDLVLGRPLRSPCSLSPVDFVLAVRLGGGERHTVPLRGGGGGSAVATCPVQLSKLPVGFAPLRAVLSLNVDLVRCSDGASVALATDWEHSARVYDDGQGGAISCTWDEHPIDELSVFTAHTYAHRKDCDFGAHNSTCPCTPCMLQLPPGVDWALDFTPIAFTFLPTAAHNMARLPLCGAGGLLDLFHHLADAAVGERRADRTPRAACVLSPHVTGARGGAMLRALELVLAQSVLSNVRDFRDLAPKLAALCHNGLEIVRSVRTKSLLAHAPPPALDASVSPAAGQIALAHGRDARAQPARGRYAPEDIVLLVKVSARELAVSDLEFVAGDAGEYMRIDLTSAQPALNSSFLVEPRARMSSSVRARISLRVHALCRHDGHVLTILDGEAARAVAVAVDEGEPGWRFEFDGWSTGERSRFHPLCRVAASLLVADTSAGATDDFATLVTRFCSGGSGMSARELHLSFHAECHVSASLESCG</sequence>
<protein>
    <recommendedName>
        <fullName evidence="1">F-box domain-containing protein</fullName>
    </recommendedName>
</protein>
<feature type="domain" description="F-box" evidence="1">
    <location>
        <begin position="38"/>
        <end position="75"/>
    </location>
</feature>
<evidence type="ECO:0000259" key="1">
    <source>
        <dbReference type="Pfam" id="PF12937"/>
    </source>
</evidence>
<reference evidence="2" key="1">
    <citation type="submission" date="2021-05" db="EMBL/GenBank/DDBJ databases">
        <title>The genome of the haptophyte Pavlova lutheri (Diacronema luteri, Pavlovales) - a model for lipid biosynthesis in eukaryotic algae.</title>
        <authorList>
            <person name="Hulatt C.J."/>
            <person name="Posewitz M.C."/>
        </authorList>
    </citation>
    <scope>NUCLEOTIDE SEQUENCE</scope>
    <source>
        <strain evidence="2">NIVA-4/92</strain>
    </source>
</reference>
<dbReference type="Proteomes" id="UP000751190">
    <property type="component" value="Unassembled WGS sequence"/>
</dbReference>
<accession>A0A8J5XCK7</accession>
<gene>
    <name evidence="2" type="ORF">KFE25_001514</name>
</gene>
<dbReference type="InterPro" id="IPR001810">
    <property type="entry name" value="F-box_dom"/>
</dbReference>
<keyword evidence="3" id="KW-1185">Reference proteome</keyword>